<protein>
    <submittedName>
        <fullName evidence="1">Uncharacterized protein</fullName>
    </submittedName>
</protein>
<sequence length="200" mass="22289">MTDDDMSEAVRQAKEYTAWQQEEYQLRAREQEQEHNADLASFAAFIDDLDNDQLDYIEKLISNVGGTANAYIYKGILVGCRLFRRGLMVDGRTYEEALGLDTGPSVDEGEAKIKTVPQLVDEVMSGGIGPLTADTELEKVRAEVMQSAEMLHLGLERTPDSDEGVQCHKCKMPYGTLKDAIETINRKGGCSNCIMKEKWG</sequence>
<proteinExistence type="predicted"/>
<gene>
    <name evidence="1" type="ORF">GMA7_52</name>
</gene>
<evidence type="ECO:0000313" key="1">
    <source>
        <dbReference type="EMBL" id="AKJ72489.1"/>
    </source>
</evidence>
<dbReference type="EMBL" id="KR063278">
    <property type="protein sequence ID" value="AKJ72489.1"/>
    <property type="molecule type" value="Genomic_DNA"/>
</dbReference>
<dbReference type="OrthoDB" id="25388at10239"/>
<dbReference type="RefSeq" id="YP_009189189.1">
    <property type="nucleotide sequence ID" value="NC_028673.1"/>
</dbReference>
<organism evidence="1 2">
    <name type="scientific">Gordonia phage GMA7</name>
    <dbReference type="NCBI Taxonomy" id="1647286"/>
    <lineage>
        <taxon>Viruses</taxon>
        <taxon>Duplodnaviria</taxon>
        <taxon>Heunggongvirae</taxon>
        <taxon>Uroviricota</taxon>
        <taxon>Caudoviricetes</taxon>
        <taxon>Getseptimavirus</taxon>
        <taxon>Getseptimavirus GMA7</taxon>
    </lineage>
</organism>
<evidence type="ECO:0000313" key="2">
    <source>
        <dbReference type="Proteomes" id="UP000202743"/>
    </source>
</evidence>
<dbReference type="KEGG" id="vg:26517412"/>
<reference evidence="1 2" key="1">
    <citation type="journal article" date="2015" name="PLoS ONE">
        <title>Lysis to Kill: Evaluation of the Lytic Abilities, and Genomics of Nine Bacteriophages Infective for Gordonia spp. and Their Potential Use in Activated Sludge Foam Biocontrol.</title>
        <authorList>
            <person name="Dyson Z.A."/>
            <person name="Tucci J."/>
            <person name="Seviour R.J."/>
            <person name="Petrovski S."/>
        </authorList>
    </citation>
    <scope>NUCLEOTIDE SEQUENCE [LARGE SCALE GENOMIC DNA]</scope>
</reference>
<accession>A0A0K0N6D3</accession>
<dbReference type="GeneID" id="26517412"/>
<dbReference type="Proteomes" id="UP000202743">
    <property type="component" value="Segment"/>
</dbReference>
<keyword evidence="2" id="KW-1185">Reference proteome</keyword>
<name>A0A0K0N6D3_9CAUD</name>